<dbReference type="RefSeq" id="XP_024689296.1">
    <property type="nucleotide sequence ID" value="XM_024836160.1"/>
</dbReference>
<protein>
    <submittedName>
        <fullName evidence="1">Uncharacterized protein</fullName>
    </submittedName>
</protein>
<dbReference type="EMBL" id="MSFM01000013">
    <property type="protein sequence ID" value="PKY00702.1"/>
    <property type="molecule type" value="Genomic_DNA"/>
</dbReference>
<evidence type="ECO:0000313" key="1">
    <source>
        <dbReference type="EMBL" id="PKY00702.1"/>
    </source>
</evidence>
<dbReference type="GeneID" id="36543684"/>
<dbReference type="AlphaFoldDB" id="A0A2I1CSV1"/>
<dbReference type="VEuPathDB" id="FungiDB:P168DRAFT_284874"/>
<name>A0A2I1CSV1_ASPC2</name>
<evidence type="ECO:0000313" key="2">
    <source>
        <dbReference type="Proteomes" id="UP000234254"/>
    </source>
</evidence>
<dbReference type="Proteomes" id="UP000234254">
    <property type="component" value="Unassembled WGS sequence"/>
</dbReference>
<keyword evidence="2" id="KW-1185">Reference proteome</keyword>
<reference evidence="1" key="1">
    <citation type="submission" date="2016-12" db="EMBL/GenBank/DDBJ databases">
        <title>The genomes of Aspergillus section Nigri reveals drivers in fungal speciation.</title>
        <authorList>
            <consortium name="DOE Joint Genome Institute"/>
            <person name="Vesth T.C."/>
            <person name="Nybo J."/>
            <person name="Theobald S."/>
            <person name="Brandl J."/>
            <person name="Frisvad J.C."/>
            <person name="Nielsen K.F."/>
            <person name="Lyhne E.K."/>
            <person name="Kogle M.E."/>
            <person name="Kuo A."/>
            <person name="Riley R."/>
            <person name="Clum A."/>
            <person name="Nolan M."/>
            <person name="Lipzen A."/>
            <person name="Salamov A."/>
            <person name="Henrissat B."/>
            <person name="Wiebenga A."/>
            <person name="De vries R.P."/>
            <person name="Grigoriev I.V."/>
            <person name="Mortensen U.H."/>
            <person name="Andersen M.R."/>
            <person name="Baker S.E."/>
        </authorList>
    </citation>
    <scope>NUCLEOTIDE SEQUENCE</scope>
    <source>
        <strain evidence="1">IBT 28561</strain>
    </source>
</reference>
<proteinExistence type="predicted"/>
<organism evidence="1 2">
    <name type="scientific">Aspergillus campestris (strain IBT 28561)</name>
    <dbReference type="NCBI Taxonomy" id="1392248"/>
    <lineage>
        <taxon>Eukaryota</taxon>
        <taxon>Fungi</taxon>
        <taxon>Dikarya</taxon>
        <taxon>Ascomycota</taxon>
        <taxon>Pezizomycotina</taxon>
        <taxon>Eurotiomycetes</taxon>
        <taxon>Eurotiomycetidae</taxon>
        <taxon>Eurotiales</taxon>
        <taxon>Aspergillaceae</taxon>
        <taxon>Aspergillus</taxon>
        <taxon>Aspergillus subgen. Circumdati</taxon>
    </lineage>
</organism>
<comment type="caution">
    <text evidence="1">The sequence shown here is derived from an EMBL/GenBank/DDBJ whole genome shotgun (WGS) entry which is preliminary data.</text>
</comment>
<accession>A0A2I1CSV1</accession>
<gene>
    <name evidence="1" type="ORF">P168DRAFT_284874</name>
</gene>
<sequence length="150" mass="16972">MLGIYEPSGNDRLWATTSDKARDGCLIWEASIRPTNQQIDRHHVRRVDQTNVISGLGFVPKRKQWLSSWNPAEISLTINASVLLLSKLSSDHHNTRRKPDFGIRTLHALSRGYSPAKVVAQRQQVNPSLYEDETYISAKRNGADHLFPSP</sequence>